<dbReference type="PANTHER" id="PTHR37691:SF1">
    <property type="entry name" value="BLR3518 PROTEIN"/>
    <property type="match status" value="1"/>
</dbReference>
<name>A0ABP3VJY7_9FLAO</name>
<reference evidence="2" key="1">
    <citation type="journal article" date="2019" name="Int. J. Syst. Evol. Microbiol.">
        <title>The Global Catalogue of Microorganisms (GCM) 10K type strain sequencing project: providing services to taxonomists for standard genome sequencing and annotation.</title>
        <authorList>
            <consortium name="The Broad Institute Genomics Platform"/>
            <consortium name="The Broad Institute Genome Sequencing Center for Infectious Disease"/>
            <person name="Wu L."/>
            <person name="Ma J."/>
        </authorList>
    </citation>
    <scope>NUCLEOTIDE SEQUENCE [LARGE SCALE GENOMIC DNA]</scope>
    <source>
        <strain evidence="2">JCM 16231</strain>
    </source>
</reference>
<dbReference type="Gene3D" id="3.40.1260.10">
    <property type="entry name" value="DsrEFH-like"/>
    <property type="match status" value="1"/>
</dbReference>
<protein>
    <recommendedName>
        <fullName evidence="3">Sulfur reduction protein DsrE</fullName>
    </recommendedName>
</protein>
<gene>
    <name evidence="1" type="ORF">GCM10009433_21570</name>
</gene>
<dbReference type="RefSeq" id="WP_224455019.1">
    <property type="nucleotide sequence ID" value="NZ_BAAAGG010000021.1"/>
</dbReference>
<dbReference type="Proteomes" id="UP001500185">
    <property type="component" value="Unassembled WGS sequence"/>
</dbReference>
<dbReference type="InterPro" id="IPR027396">
    <property type="entry name" value="DsrEFH-like"/>
</dbReference>
<organism evidence="1 2">
    <name type="scientific">Psychroflexus lacisalsi</name>
    <dbReference type="NCBI Taxonomy" id="503928"/>
    <lineage>
        <taxon>Bacteria</taxon>
        <taxon>Pseudomonadati</taxon>
        <taxon>Bacteroidota</taxon>
        <taxon>Flavobacteriia</taxon>
        <taxon>Flavobacteriales</taxon>
        <taxon>Flavobacteriaceae</taxon>
        <taxon>Psychroflexus</taxon>
    </lineage>
</organism>
<evidence type="ECO:0000313" key="1">
    <source>
        <dbReference type="EMBL" id="GAA0761818.1"/>
    </source>
</evidence>
<dbReference type="InterPro" id="IPR003787">
    <property type="entry name" value="Sulphur_relay_DsrE/F-like"/>
</dbReference>
<keyword evidence="2" id="KW-1185">Reference proteome</keyword>
<comment type="caution">
    <text evidence="1">The sequence shown here is derived from an EMBL/GenBank/DDBJ whole genome shotgun (WGS) entry which is preliminary data.</text>
</comment>
<evidence type="ECO:0000313" key="2">
    <source>
        <dbReference type="Proteomes" id="UP001500185"/>
    </source>
</evidence>
<dbReference type="EMBL" id="BAAAGG010000021">
    <property type="protein sequence ID" value="GAA0761818.1"/>
    <property type="molecule type" value="Genomic_DNA"/>
</dbReference>
<dbReference type="SUPFAM" id="SSF75169">
    <property type="entry name" value="DsrEFH-like"/>
    <property type="match status" value="1"/>
</dbReference>
<accession>A0ABP3VJY7</accession>
<proteinExistence type="predicted"/>
<dbReference type="Pfam" id="PF02635">
    <property type="entry name" value="DsrE"/>
    <property type="match status" value="1"/>
</dbReference>
<dbReference type="PANTHER" id="PTHR37691">
    <property type="entry name" value="BLR3518 PROTEIN"/>
    <property type="match status" value="1"/>
</dbReference>
<evidence type="ECO:0008006" key="3">
    <source>
        <dbReference type="Google" id="ProtNLM"/>
    </source>
</evidence>
<sequence length="178" mass="20411">MKNILAYFIIFVIPILGFTQTSKTLEDFGPVYEIEEPDFKVDLNQELKAVFDIAKISYSKDQPNRMFQTLARYIRIHSAPELENNSVKAFMVLHGSAIYDLLAHKEYAKYHNQEGLKNPNLELLSLLSENNVEMVLCGQTSKHRKISKSMMHPDVKIALSAMTALIELQNKGYKLINF</sequence>